<dbReference type="AlphaFoldDB" id="A0A5K7ZU20"/>
<dbReference type="RefSeq" id="WP_155323860.1">
    <property type="nucleotide sequence ID" value="NZ_AP021876.1"/>
</dbReference>
<evidence type="ECO:0000313" key="1">
    <source>
        <dbReference type="EMBL" id="BBO83717.1"/>
    </source>
</evidence>
<proteinExistence type="predicted"/>
<name>A0A5K7ZU20_9BACT</name>
<dbReference type="EMBL" id="AP021876">
    <property type="protein sequence ID" value="BBO83717.1"/>
    <property type="molecule type" value="Genomic_DNA"/>
</dbReference>
<evidence type="ECO:0000313" key="2">
    <source>
        <dbReference type="Proteomes" id="UP000425960"/>
    </source>
</evidence>
<sequence>MNPPSELKRLYQADLNPDQQERLFESMAKTFARAIENRAPKNRPPGKAGLKAEKGYYRLLYLEGELLDKVRPAEGMSPASTYHWDHLESIVGQMKDLPELQTEILAALESALDAVLHPSPPA</sequence>
<organism evidence="1 2">
    <name type="scientific">Desulfosarcina ovata subsp. sediminis</name>
    <dbReference type="NCBI Taxonomy" id="885957"/>
    <lineage>
        <taxon>Bacteria</taxon>
        <taxon>Pseudomonadati</taxon>
        <taxon>Thermodesulfobacteriota</taxon>
        <taxon>Desulfobacteria</taxon>
        <taxon>Desulfobacterales</taxon>
        <taxon>Desulfosarcinaceae</taxon>
        <taxon>Desulfosarcina</taxon>
    </lineage>
</organism>
<gene>
    <name evidence="1" type="ORF">DSCO28_42830</name>
</gene>
<protein>
    <submittedName>
        <fullName evidence="1">Uncharacterized protein</fullName>
    </submittedName>
</protein>
<accession>A0A5K7ZU20</accession>
<dbReference type="KEGG" id="dov:DSCO28_42830"/>
<dbReference type="Proteomes" id="UP000425960">
    <property type="component" value="Chromosome"/>
</dbReference>
<reference evidence="1 2" key="1">
    <citation type="submission" date="2019-11" db="EMBL/GenBank/DDBJ databases">
        <title>Comparative genomics of hydrocarbon-degrading Desulfosarcina strains.</title>
        <authorList>
            <person name="Watanabe M."/>
            <person name="Kojima H."/>
            <person name="Fukui M."/>
        </authorList>
    </citation>
    <scope>NUCLEOTIDE SEQUENCE [LARGE SCALE GENOMIC DNA]</scope>
    <source>
        <strain evidence="1 2">28bB2T</strain>
    </source>
</reference>